<reference evidence="2 3" key="2">
    <citation type="submission" date="2014-09" db="EMBL/GenBank/DDBJ databases">
        <authorList>
            <consortium name="NBRP consortium"/>
            <person name="Sawabe T."/>
            <person name="Meirelles P."/>
            <person name="Nakanishi M."/>
            <person name="Sayaka M."/>
            <person name="Hattori M."/>
            <person name="Ohkuma M."/>
        </authorList>
    </citation>
    <scope>NUCLEOTIDE SEQUENCE [LARGE SCALE GENOMIC DNA]</scope>
    <source>
        <strain evidence="2 3">JCM 19240</strain>
    </source>
</reference>
<sequence>MKKLLLATLCGVLSLSSVAQPLRLAGKPDDDKLHLTLLKEIISRSEQYSSIDFIYAKTGEPAGTRLLADLENGTLDVVWTATNQDLETRFDAIPFPIYRGMLGMRIGLVSTERTNKLAAVNSVADLKRLSLCSGKTWADTQILEANGLSIAKSLKYPNIFDMLVAGNRCDAFMRGVMEPWAEVKSHPHLPLEVDGNVMLRYKMPYLLFVRKGNDALKQHLYDIILEIHNEGLYETMFFADNEIKAALQQANLSERVVFELENPNVTAATKAIPDHFFFDPLAK</sequence>
<dbReference type="SUPFAM" id="SSF53850">
    <property type="entry name" value="Periplasmic binding protein-like II"/>
    <property type="match status" value="1"/>
</dbReference>
<protein>
    <submittedName>
        <fullName evidence="2">Uncharacterized protein</fullName>
    </submittedName>
</protein>
<keyword evidence="3" id="KW-1185">Reference proteome</keyword>
<gene>
    <name evidence="2" type="ORF">JCM19240_616</name>
</gene>
<dbReference type="EMBL" id="BBMT01000007">
    <property type="protein sequence ID" value="GAL35769.1"/>
    <property type="molecule type" value="Genomic_DNA"/>
</dbReference>
<comment type="caution">
    <text evidence="2">The sequence shown here is derived from an EMBL/GenBank/DDBJ whole genome shotgun (WGS) entry which is preliminary data.</text>
</comment>
<reference evidence="2 3" key="1">
    <citation type="submission" date="2014-09" db="EMBL/GenBank/DDBJ databases">
        <title>Vibrio maritimus JCM 19240. (C210) whole genome shotgun sequence.</title>
        <authorList>
            <person name="Sawabe T."/>
            <person name="Meirelles P."/>
            <person name="Nakanishi M."/>
            <person name="Sayaka M."/>
            <person name="Hattori M."/>
            <person name="Ohkuma M."/>
        </authorList>
    </citation>
    <scope>NUCLEOTIDE SEQUENCE [LARGE SCALE GENOMIC DNA]</scope>
    <source>
        <strain evidence="2 3">JCM 19240</strain>
    </source>
</reference>
<accession>A0A090TAI8</accession>
<feature type="chain" id="PRO_5001865116" evidence="1">
    <location>
        <begin position="20"/>
        <end position="283"/>
    </location>
</feature>
<evidence type="ECO:0000313" key="2">
    <source>
        <dbReference type="EMBL" id="GAL35769.1"/>
    </source>
</evidence>
<proteinExistence type="predicted"/>
<evidence type="ECO:0000256" key="1">
    <source>
        <dbReference type="SAM" id="SignalP"/>
    </source>
</evidence>
<keyword evidence="1" id="KW-0732">Signal</keyword>
<name>A0A090TAI8_9VIBR</name>
<dbReference type="OrthoDB" id="547680at2"/>
<dbReference type="Gene3D" id="3.40.190.10">
    <property type="entry name" value="Periplasmic binding protein-like II"/>
    <property type="match status" value="2"/>
</dbReference>
<dbReference type="Proteomes" id="UP000029224">
    <property type="component" value="Unassembled WGS sequence"/>
</dbReference>
<feature type="signal peptide" evidence="1">
    <location>
        <begin position="1"/>
        <end position="19"/>
    </location>
</feature>
<evidence type="ECO:0000313" key="3">
    <source>
        <dbReference type="Proteomes" id="UP000029224"/>
    </source>
</evidence>
<dbReference type="AlphaFoldDB" id="A0A090TAI8"/>
<organism evidence="2 3">
    <name type="scientific">Vibrio maritimus</name>
    <dbReference type="NCBI Taxonomy" id="990268"/>
    <lineage>
        <taxon>Bacteria</taxon>
        <taxon>Pseudomonadati</taxon>
        <taxon>Pseudomonadota</taxon>
        <taxon>Gammaproteobacteria</taxon>
        <taxon>Vibrionales</taxon>
        <taxon>Vibrionaceae</taxon>
        <taxon>Vibrio</taxon>
    </lineage>
</organism>